<dbReference type="Proteomes" id="UP000034805">
    <property type="component" value="Unassembled WGS sequence"/>
</dbReference>
<evidence type="ECO:0000256" key="1">
    <source>
        <dbReference type="SAM" id="MobiDB-lite"/>
    </source>
</evidence>
<dbReference type="PANTHER" id="PTHR46850">
    <property type="entry name" value="CHROMODOMAIN-HELICASE-DNA-BINDING PROTEIN 9"/>
    <property type="match status" value="1"/>
</dbReference>
<feature type="compositionally biased region" description="Polar residues" evidence="1">
    <location>
        <begin position="238"/>
        <end position="263"/>
    </location>
</feature>
<evidence type="ECO:0000313" key="2">
    <source>
        <dbReference type="EMBL" id="KPP73239.1"/>
    </source>
</evidence>
<feature type="region of interest" description="Disordered" evidence="1">
    <location>
        <begin position="183"/>
        <end position="216"/>
    </location>
</feature>
<feature type="region of interest" description="Disordered" evidence="1">
    <location>
        <begin position="237"/>
        <end position="263"/>
    </location>
</feature>
<evidence type="ECO:0008006" key="4">
    <source>
        <dbReference type="Google" id="ProtNLM"/>
    </source>
</evidence>
<dbReference type="EMBL" id="JARO02002222">
    <property type="protein sequence ID" value="KPP73239.1"/>
    <property type="molecule type" value="Genomic_DNA"/>
</dbReference>
<protein>
    <recommendedName>
        <fullName evidence="4">Chromodomain-helicase-DNA-binding protein 9-like</fullName>
    </recommendedName>
</protein>
<proteinExistence type="predicted"/>
<feature type="region of interest" description="Disordered" evidence="1">
    <location>
        <begin position="372"/>
        <end position="403"/>
    </location>
</feature>
<dbReference type="AlphaFoldDB" id="A0A0P7VDA8"/>
<feature type="compositionally biased region" description="Polar residues" evidence="1">
    <location>
        <begin position="372"/>
        <end position="386"/>
    </location>
</feature>
<gene>
    <name evidence="2" type="ORF">Z043_107693</name>
</gene>
<evidence type="ECO:0000313" key="3">
    <source>
        <dbReference type="Proteomes" id="UP000034805"/>
    </source>
</evidence>
<dbReference type="InterPro" id="IPR051493">
    <property type="entry name" value="CHD"/>
</dbReference>
<feature type="region of interest" description="Disordered" evidence="1">
    <location>
        <begin position="122"/>
        <end position="157"/>
    </location>
</feature>
<sequence length="523" mass="56348">MDFFDDPTLFDGGLEGLPDEGFSAGSVSLVDELNLTAEFEPLQVDSLGAGKHPGLAPSSSSQQNLTFEQQIDHFGALKAPLSVAQPFSVSDSSTNGSGTVLAQHVQFHNSPLHQAPQTNGLFPNNSPMWGNQDQNGNAFHQLPQQQSHHHQHLDQHRHFQPHLQGLHQHGKAFSEHQDYFYQGTQAQKQQQQQQQQQQQAYHSQHQSFSPSPECNGALYHHGGITNAYKLPKSHLGGDSSSFPCSPQRQQGRMQSCQGNQKYPGSTEDMALPYSRSSISSALSACSVSSGAAYSTTQYPLSASRPLASAPVPATTTASPRAATLRSSMPEFSGAGDAFSLLPGMGQQQPQHQGPLNQAGDCPFQGLQLPSQAQGNYGSSEMFSESMSCYPGPGSQHPSGPQGGCEPLIPPANSSNGYEALVENLLPPIEANSEEFEGLEGPDLLGDDLLPQLEPSLNQKAPLGQQEESNYSWTNGSQEKANCLMNYAAQVRFRVQNGRAVYTAITLQWKKLGGGTRCTVLLIL</sequence>
<dbReference type="PANTHER" id="PTHR46850:SF1">
    <property type="entry name" value="CHROMODOMAIN-HELICASE-DNA-BINDING PROTEIN 9"/>
    <property type="match status" value="1"/>
</dbReference>
<reference evidence="2 3" key="1">
    <citation type="submission" date="2015-08" db="EMBL/GenBank/DDBJ databases">
        <title>The genome of the Asian arowana (Scleropages formosus).</title>
        <authorList>
            <person name="Tan M.H."/>
            <person name="Gan H.M."/>
            <person name="Croft L.J."/>
            <person name="Austin C.M."/>
        </authorList>
    </citation>
    <scope>NUCLEOTIDE SEQUENCE [LARGE SCALE GENOMIC DNA]</scope>
    <source>
        <strain evidence="2">Aro1</strain>
    </source>
</reference>
<comment type="caution">
    <text evidence="2">The sequence shown here is derived from an EMBL/GenBank/DDBJ whole genome shotgun (WGS) entry which is preliminary data.</text>
</comment>
<feature type="compositionally biased region" description="Low complexity" evidence="1">
    <location>
        <begin position="390"/>
        <end position="399"/>
    </location>
</feature>
<feature type="compositionally biased region" description="Polar residues" evidence="1">
    <location>
        <begin position="122"/>
        <end position="138"/>
    </location>
</feature>
<organism evidence="2 3">
    <name type="scientific">Scleropages formosus</name>
    <name type="common">Asian bonytongue</name>
    <name type="synonym">Osteoglossum formosum</name>
    <dbReference type="NCBI Taxonomy" id="113540"/>
    <lineage>
        <taxon>Eukaryota</taxon>
        <taxon>Metazoa</taxon>
        <taxon>Chordata</taxon>
        <taxon>Craniata</taxon>
        <taxon>Vertebrata</taxon>
        <taxon>Euteleostomi</taxon>
        <taxon>Actinopterygii</taxon>
        <taxon>Neopterygii</taxon>
        <taxon>Teleostei</taxon>
        <taxon>Osteoglossocephala</taxon>
        <taxon>Osteoglossomorpha</taxon>
        <taxon>Osteoglossiformes</taxon>
        <taxon>Osteoglossidae</taxon>
        <taxon>Scleropages</taxon>
    </lineage>
</organism>
<accession>A0A0P7VDA8</accession>
<feature type="compositionally biased region" description="Low complexity" evidence="1">
    <location>
        <begin position="185"/>
        <end position="207"/>
    </location>
</feature>
<name>A0A0P7VDA8_SCLFO</name>